<dbReference type="AlphaFoldDB" id="A0A3L7A6I0"/>
<proteinExistence type="inferred from homology"/>
<evidence type="ECO:0000256" key="7">
    <source>
        <dbReference type="RuleBase" id="RU363032"/>
    </source>
</evidence>
<dbReference type="PROSITE" id="PS50928">
    <property type="entry name" value="ABC_TM1"/>
    <property type="match status" value="1"/>
</dbReference>
<dbReference type="GO" id="GO:0005886">
    <property type="term" value="C:plasma membrane"/>
    <property type="evidence" value="ECO:0007669"/>
    <property type="project" value="UniProtKB-SubCell"/>
</dbReference>
<dbReference type="NCBIfam" id="TIGR01097">
    <property type="entry name" value="PhnE"/>
    <property type="match status" value="1"/>
</dbReference>
<evidence type="ECO:0000256" key="2">
    <source>
        <dbReference type="ARBA" id="ARBA00022448"/>
    </source>
</evidence>
<feature type="compositionally biased region" description="Low complexity" evidence="8">
    <location>
        <begin position="1"/>
        <end position="17"/>
    </location>
</feature>
<dbReference type="SUPFAM" id="SSF161098">
    <property type="entry name" value="MetI-like"/>
    <property type="match status" value="1"/>
</dbReference>
<evidence type="ECO:0000313" key="10">
    <source>
        <dbReference type="EMBL" id="RLP75919.1"/>
    </source>
</evidence>
<dbReference type="RefSeq" id="WP_121648204.1">
    <property type="nucleotide sequence ID" value="NZ_RCUX01000005.1"/>
</dbReference>
<dbReference type="InterPro" id="IPR005769">
    <property type="entry name" value="PhnE/PtxC"/>
</dbReference>
<evidence type="ECO:0000256" key="4">
    <source>
        <dbReference type="ARBA" id="ARBA00022692"/>
    </source>
</evidence>
<keyword evidence="4 7" id="KW-0812">Transmembrane</keyword>
<evidence type="ECO:0000256" key="6">
    <source>
        <dbReference type="ARBA" id="ARBA00023136"/>
    </source>
</evidence>
<feature type="region of interest" description="Disordered" evidence="8">
    <location>
        <begin position="1"/>
        <end position="23"/>
    </location>
</feature>
<dbReference type="OrthoDB" id="9808005at2"/>
<keyword evidence="6 7" id="KW-0472">Membrane</keyword>
<feature type="transmembrane region" description="Helical" evidence="7">
    <location>
        <begin position="136"/>
        <end position="159"/>
    </location>
</feature>
<organism evidence="10 11">
    <name type="scientific">Mycetocola tolaasinivorans</name>
    <dbReference type="NCBI Taxonomy" id="76635"/>
    <lineage>
        <taxon>Bacteria</taxon>
        <taxon>Bacillati</taxon>
        <taxon>Actinomycetota</taxon>
        <taxon>Actinomycetes</taxon>
        <taxon>Micrococcales</taxon>
        <taxon>Microbacteriaceae</taxon>
        <taxon>Mycetocola</taxon>
    </lineage>
</organism>
<dbReference type="PANTHER" id="PTHR30043:SF1">
    <property type="entry name" value="ABC TRANSPORT SYSTEM PERMEASE PROTEIN P69"/>
    <property type="match status" value="1"/>
</dbReference>
<keyword evidence="5 7" id="KW-1133">Transmembrane helix</keyword>
<evidence type="ECO:0000256" key="8">
    <source>
        <dbReference type="SAM" id="MobiDB-lite"/>
    </source>
</evidence>
<dbReference type="PANTHER" id="PTHR30043">
    <property type="entry name" value="PHOSPHONATES TRANSPORT SYSTEM PERMEASE PROTEIN"/>
    <property type="match status" value="1"/>
</dbReference>
<dbReference type="InterPro" id="IPR000515">
    <property type="entry name" value="MetI-like"/>
</dbReference>
<dbReference type="Pfam" id="PF00528">
    <property type="entry name" value="BPD_transp_1"/>
    <property type="match status" value="1"/>
</dbReference>
<reference evidence="10 11" key="1">
    <citation type="submission" date="2018-10" db="EMBL/GenBank/DDBJ databases">
        <authorList>
            <person name="Li J."/>
        </authorList>
    </citation>
    <scope>NUCLEOTIDE SEQUENCE [LARGE SCALE GENOMIC DNA]</scope>
    <source>
        <strain evidence="10 11">IF 016277</strain>
    </source>
</reference>
<feature type="transmembrane region" description="Helical" evidence="7">
    <location>
        <begin position="92"/>
        <end position="115"/>
    </location>
</feature>
<dbReference type="EMBL" id="RCUX01000005">
    <property type="protein sequence ID" value="RLP75919.1"/>
    <property type="molecule type" value="Genomic_DNA"/>
</dbReference>
<keyword evidence="3" id="KW-1003">Cell membrane</keyword>
<feature type="domain" description="ABC transmembrane type-1" evidence="9">
    <location>
        <begin position="85"/>
        <end position="267"/>
    </location>
</feature>
<dbReference type="Proteomes" id="UP000272503">
    <property type="component" value="Unassembled WGS sequence"/>
</dbReference>
<dbReference type="CDD" id="cd06261">
    <property type="entry name" value="TM_PBP2"/>
    <property type="match status" value="1"/>
</dbReference>
<feature type="transmembrane region" description="Helical" evidence="7">
    <location>
        <begin position="31"/>
        <end position="48"/>
    </location>
</feature>
<keyword evidence="11" id="KW-1185">Reference proteome</keyword>
<comment type="subcellular location">
    <subcellularLocation>
        <location evidence="1 7">Cell membrane</location>
        <topology evidence="1 7">Multi-pass membrane protein</topology>
    </subcellularLocation>
</comment>
<evidence type="ECO:0000256" key="3">
    <source>
        <dbReference type="ARBA" id="ARBA00022475"/>
    </source>
</evidence>
<feature type="transmembrane region" description="Helical" evidence="7">
    <location>
        <begin position="246"/>
        <end position="265"/>
    </location>
</feature>
<name>A0A3L7A6I0_9MICO</name>
<dbReference type="InterPro" id="IPR035906">
    <property type="entry name" value="MetI-like_sf"/>
</dbReference>
<evidence type="ECO:0000256" key="5">
    <source>
        <dbReference type="ARBA" id="ARBA00022989"/>
    </source>
</evidence>
<comment type="similarity">
    <text evidence="7">Belongs to the binding-protein-dependent transport system permease family.</text>
</comment>
<protein>
    <submittedName>
        <fullName evidence="10">Phosphonate ABC transporter, permease protein PhnE</fullName>
    </submittedName>
</protein>
<comment type="caution">
    <text evidence="10">The sequence shown here is derived from an EMBL/GenBank/DDBJ whole genome shotgun (WGS) entry which is preliminary data.</text>
</comment>
<dbReference type="Gene3D" id="1.10.3720.10">
    <property type="entry name" value="MetI-like"/>
    <property type="match status" value="1"/>
</dbReference>
<gene>
    <name evidence="10" type="primary">phnE</name>
    <name evidence="10" type="ORF">D9V32_07075</name>
</gene>
<dbReference type="GO" id="GO:0015416">
    <property type="term" value="F:ABC-type phosphonate transporter activity"/>
    <property type="evidence" value="ECO:0007669"/>
    <property type="project" value="InterPro"/>
</dbReference>
<sequence length="284" mass="30964">MTALNTAPRTSRTAPARPVTPPAKPRNPWRVVITVAITVAVILVFWSVKVDWARTVNLPADIARYLWLMFSNPAWDKVPEALWQTWRSVEMAWVGCLLGIVISFPLSFLAARGIGPAPVRFVLRGLFSLIRAVPEIVIAIVILSVTGLTPLTGALALAVNGIGTLGKWGYEAIEGVHPGPIEAVHAAGGSRWQTVRWGIWPQASPEFVSFWLYRFEINVRASAVLGLIGVGGIGDMLTSYTQYREWPTVGALLIVVIIVTVAIDLTSGAIRRRITEGSRVRDLA</sequence>
<evidence type="ECO:0000259" key="9">
    <source>
        <dbReference type="PROSITE" id="PS50928"/>
    </source>
</evidence>
<evidence type="ECO:0000313" key="11">
    <source>
        <dbReference type="Proteomes" id="UP000272503"/>
    </source>
</evidence>
<accession>A0A3L7A6I0</accession>
<evidence type="ECO:0000256" key="1">
    <source>
        <dbReference type="ARBA" id="ARBA00004651"/>
    </source>
</evidence>
<keyword evidence="2 7" id="KW-0813">Transport</keyword>